<accession>A0A0S6W574</accession>
<dbReference type="InterPro" id="IPR044946">
    <property type="entry name" value="Restrct_endonuc_typeI_TRD_sf"/>
</dbReference>
<feature type="domain" description="Type I restriction modification DNA specificity" evidence="4">
    <location>
        <begin position="8"/>
        <end position="188"/>
    </location>
</feature>
<keyword evidence="2" id="KW-0680">Restriction system</keyword>
<dbReference type="GO" id="GO:0003677">
    <property type="term" value="F:DNA binding"/>
    <property type="evidence" value="ECO:0007669"/>
    <property type="project" value="UniProtKB-KW"/>
</dbReference>
<gene>
    <name evidence="5" type="ORF">U14_04658</name>
</gene>
<evidence type="ECO:0000259" key="4">
    <source>
        <dbReference type="Pfam" id="PF01420"/>
    </source>
</evidence>
<comment type="similarity">
    <text evidence="1">Belongs to the type-I restriction system S methylase family.</text>
</comment>
<sequence length="219" mass="25011">MTEIGLVPEDWEVLPLEKTGDVIYGIQAAVANNLQPIGMKILTNKNISLNGQIVLDDINYFELKTKRHFETVLKKGDILFNWRSGSKEHIGKTAYFNLDGEYTHSSFILRIRPNTNVNGRFIFWYLYFLRTSGYFLQKHDISSVNATFNKSAVDALPVFLPSKNEQEEIATILDTVDSKIAILEKKQKIQEELFRTLLHHLMTGQVRTTGLDLTGLGYL</sequence>
<keyword evidence="3" id="KW-0238">DNA-binding</keyword>
<dbReference type="Pfam" id="PF01420">
    <property type="entry name" value="Methylase_S"/>
    <property type="match status" value="1"/>
</dbReference>
<keyword evidence="6" id="KW-1185">Reference proteome</keyword>
<dbReference type="CDD" id="cd17517">
    <property type="entry name" value="RMtype1_S_EcoKI_StySPI-TRD2-CR2_like"/>
    <property type="match status" value="1"/>
</dbReference>
<dbReference type="AlphaFoldDB" id="A0A0S6W574"/>
<dbReference type="STRING" id="1499966.U14_04658"/>
<reference evidence="5" key="1">
    <citation type="journal article" date="2015" name="PeerJ">
        <title>First genomic representation of candidate bacterial phylum KSB3 points to enhanced environmental sensing as a trigger of wastewater bulking.</title>
        <authorList>
            <person name="Sekiguchi Y."/>
            <person name="Ohashi A."/>
            <person name="Parks D.H."/>
            <person name="Yamauchi T."/>
            <person name="Tyson G.W."/>
            <person name="Hugenholtz P."/>
        </authorList>
    </citation>
    <scope>NUCLEOTIDE SEQUENCE [LARGE SCALE GENOMIC DNA]</scope>
</reference>
<evidence type="ECO:0000313" key="5">
    <source>
        <dbReference type="EMBL" id="GAK53393.1"/>
    </source>
</evidence>
<dbReference type="EMBL" id="DF820459">
    <property type="protein sequence ID" value="GAK53393.1"/>
    <property type="molecule type" value="Genomic_DNA"/>
</dbReference>
<dbReference type="SUPFAM" id="SSF116734">
    <property type="entry name" value="DNA methylase specificity domain"/>
    <property type="match status" value="1"/>
</dbReference>
<evidence type="ECO:0000313" key="6">
    <source>
        <dbReference type="Proteomes" id="UP000030700"/>
    </source>
</evidence>
<protein>
    <submittedName>
        <fullName evidence="5">Type I restriction-modification enzyme, S subunit</fullName>
    </submittedName>
</protein>
<evidence type="ECO:0000256" key="3">
    <source>
        <dbReference type="ARBA" id="ARBA00023125"/>
    </source>
</evidence>
<organism evidence="5">
    <name type="scientific">Candidatus Moduliflexus flocculans</name>
    <dbReference type="NCBI Taxonomy" id="1499966"/>
    <lineage>
        <taxon>Bacteria</taxon>
        <taxon>Candidatus Moduliflexota</taxon>
        <taxon>Candidatus Moduliflexia</taxon>
        <taxon>Candidatus Moduliflexales</taxon>
        <taxon>Candidatus Moduliflexaceae</taxon>
    </lineage>
</organism>
<dbReference type="Proteomes" id="UP000030700">
    <property type="component" value="Unassembled WGS sequence"/>
</dbReference>
<name>A0A0S6W574_9BACT</name>
<dbReference type="PANTHER" id="PTHR30408">
    <property type="entry name" value="TYPE-1 RESTRICTION ENZYME ECOKI SPECIFICITY PROTEIN"/>
    <property type="match status" value="1"/>
</dbReference>
<dbReference type="Gene3D" id="3.90.220.20">
    <property type="entry name" value="DNA methylase specificity domains"/>
    <property type="match status" value="1"/>
</dbReference>
<evidence type="ECO:0000256" key="1">
    <source>
        <dbReference type="ARBA" id="ARBA00010923"/>
    </source>
</evidence>
<evidence type="ECO:0000256" key="2">
    <source>
        <dbReference type="ARBA" id="ARBA00022747"/>
    </source>
</evidence>
<dbReference type="InterPro" id="IPR052021">
    <property type="entry name" value="Type-I_RS_S_subunit"/>
</dbReference>
<dbReference type="InterPro" id="IPR000055">
    <property type="entry name" value="Restrct_endonuc_typeI_TRD"/>
</dbReference>
<proteinExistence type="inferred from homology"/>
<dbReference type="GO" id="GO:0009307">
    <property type="term" value="P:DNA restriction-modification system"/>
    <property type="evidence" value="ECO:0007669"/>
    <property type="project" value="UniProtKB-KW"/>
</dbReference>
<dbReference type="PANTHER" id="PTHR30408:SF12">
    <property type="entry name" value="TYPE I RESTRICTION ENZYME MJAVIII SPECIFICITY SUBUNIT"/>
    <property type="match status" value="1"/>
</dbReference>
<dbReference type="HOGENOM" id="CLU_021095_9_1_0"/>